<reference evidence="2" key="1">
    <citation type="journal article" date="2021" name="PeerJ">
        <title>Extensive microbial diversity within the chicken gut microbiome revealed by metagenomics and culture.</title>
        <authorList>
            <person name="Gilroy R."/>
            <person name="Ravi A."/>
            <person name="Getino M."/>
            <person name="Pursley I."/>
            <person name="Horton D.L."/>
            <person name="Alikhan N.F."/>
            <person name="Baker D."/>
            <person name="Gharbi K."/>
            <person name="Hall N."/>
            <person name="Watson M."/>
            <person name="Adriaenssens E.M."/>
            <person name="Foster-Nyarko E."/>
            <person name="Jarju S."/>
            <person name="Secka A."/>
            <person name="Antonio M."/>
            <person name="Oren A."/>
            <person name="Chaudhuri R.R."/>
            <person name="La Ragione R."/>
            <person name="Hildebrand F."/>
            <person name="Pallen M.J."/>
        </authorList>
    </citation>
    <scope>NUCLEOTIDE SEQUENCE</scope>
    <source>
        <strain evidence="2">CHK173-259</strain>
    </source>
</reference>
<dbReference type="Proteomes" id="UP000886822">
    <property type="component" value="Unassembled WGS sequence"/>
</dbReference>
<accession>A0A9D1U4Y5</accession>
<evidence type="ECO:0000256" key="1">
    <source>
        <dbReference type="SAM" id="SignalP"/>
    </source>
</evidence>
<evidence type="ECO:0008006" key="4">
    <source>
        <dbReference type="Google" id="ProtNLM"/>
    </source>
</evidence>
<gene>
    <name evidence="2" type="ORF">H9875_04540</name>
</gene>
<dbReference type="AlphaFoldDB" id="A0A9D1U4Y5"/>
<feature type="chain" id="PRO_5038415179" description="Surface layer protein A domain-containing protein" evidence="1">
    <location>
        <begin position="23"/>
        <end position="174"/>
    </location>
</feature>
<reference evidence="2" key="2">
    <citation type="submission" date="2021-04" db="EMBL/GenBank/DDBJ databases">
        <authorList>
            <person name="Gilroy R."/>
        </authorList>
    </citation>
    <scope>NUCLEOTIDE SEQUENCE</scope>
    <source>
        <strain evidence="2">CHK173-259</strain>
    </source>
</reference>
<dbReference type="EMBL" id="DXGJ01000032">
    <property type="protein sequence ID" value="HIW71877.1"/>
    <property type="molecule type" value="Genomic_DNA"/>
</dbReference>
<comment type="caution">
    <text evidence="2">The sequence shown here is derived from an EMBL/GenBank/DDBJ whole genome shotgun (WGS) entry which is preliminary data.</text>
</comment>
<evidence type="ECO:0000313" key="2">
    <source>
        <dbReference type="EMBL" id="HIW71877.1"/>
    </source>
</evidence>
<protein>
    <recommendedName>
        <fullName evidence="4">Surface layer protein A domain-containing protein</fullName>
    </recommendedName>
</protein>
<name>A0A9D1U4Y5_9LACO</name>
<organism evidence="2 3">
    <name type="scientific">Candidatus Levilactobacillus faecigallinarum</name>
    <dbReference type="NCBI Taxonomy" id="2838638"/>
    <lineage>
        <taxon>Bacteria</taxon>
        <taxon>Bacillati</taxon>
        <taxon>Bacillota</taxon>
        <taxon>Bacilli</taxon>
        <taxon>Lactobacillales</taxon>
        <taxon>Lactobacillaceae</taxon>
        <taxon>Levilactobacillus</taxon>
    </lineage>
</organism>
<proteinExistence type="predicted"/>
<feature type="signal peptide" evidence="1">
    <location>
        <begin position="1"/>
        <end position="22"/>
    </location>
</feature>
<sequence>MATMGITMMMSGAVLPAVNASATVTPANTDPFVYNKGYARNNIWKKGVAHRTYKIANKKAKVYKITGTKKNTKLKSIHNFKNYKGKTWTRTGITQIKHHGNWMMYYYVKSNAKNKAAGWVKLTDVKLKHPKKAAKHVQPEFDVWYRTLTQDQRNWYAGWSRNAATDPDGNPLEF</sequence>
<keyword evidence="1" id="KW-0732">Signal</keyword>
<evidence type="ECO:0000313" key="3">
    <source>
        <dbReference type="Proteomes" id="UP000886822"/>
    </source>
</evidence>